<dbReference type="EMBL" id="UZAU01000557">
    <property type="status" value="NOT_ANNOTATED_CDS"/>
    <property type="molecule type" value="Genomic_DNA"/>
</dbReference>
<feature type="region of interest" description="Disordered" evidence="1">
    <location>
        <begin position="47"/>
        <end position="72"/>
    </location>
</feature>
<dbReference type="EnsemblPlants" id="evm.model.06.291">
    <property type="protein sequence ID" value="cds.evm.model.06.291"/>
    <property type="gene ID" value="evm.TU.06.291"/>
</dbReference>
<dbReference type="Proteomes" id="UP000596661">
    <property type="component" value="Chromosome 6"/>
</dbReference>
<dbReference type="AlphaFoldDB" id="A0A803PXS6"/>
<proteinExistence type="predicted"/>
<reference evidence="2" key="2">
    <citation type="submission" date="2021-03" db="UniProtKB">
        <authorList>
            <consortium name="EnsemblPlants"/>
        </authorList>
    </citation>
    <scope>IDENTIFICATION</scope>
</reference>
<dbReference type="Gramene" id="evm.model.06.291">
    <property type="protein sequence ID" value="cds.evm.model.06.291"/>
    <property type="gene ID" value="evm.TU.06.291"/>
</dbReference>
<sequence length="72" mass="7959">MIVKQASTTDDFSAARRSHNRKVLIGLREKIKVVSYGNGGKSLNDLEALRKIPSGPDPLHHNGNNKKKPRTP</sequence>
<feature type="compositionally biased region" description="Basic residues" evidence="1">
    <location>
        <begin position="63"/>
        <end position="72"/>
    </location>
</feature>
<evidence type="ECO:0000256" key="1">
    <source>
        <dbReference type="SAM" id="MobiDB-lite"/>
    </source>
</evidence>
<name>A0A803PXS6_CANSA</name>
<protein>
    <submittedName>
        <fullName evidence="2">Uncharacterized protein</fullName>
    </submittedName>
</protein>
<keyword evidence="3" id="KW-1185">Reference proteome</keyword>
<evidence type="ECO:0000313" key="2">
    <source>
        <dbReference type="EnsemblPlants" id="cds.evm.model.06.291"/>
    </source>
</evidence>
<evidence type="ECO:0000313" key="3">
    <source>
        <dbReference type="Proteomes" id="UP000596661"/>
    </source>
</evidence>
<accession>A0A803PXS6</accession>
<reference evidence="2" key="1">
    <citation type="submission" date="2018-11" db="EMBL/GenBank/DDBJ databases">
        <authorList>
            <person name="Grassa J C."/>
        </authorList>
    </citation>
    <scope>NUCLEOTIDE SEQUENCE [LARGE SCALE GENOMIC DNA]</scope>
</reference>
<organism evidence="2 3">
    <name type="scientific">Cannabis sativa</name>
    <name type="common">Hemp</name>
    <name type="synonym">Marijuana</name>
    <dbReference type="NCBI Taxonomy" id="3483"/>
    <lineage>
        <taxon>Eukaryota</taxon>
        <taxon>Viridiplantae</taxon>
        <taxon>Streptophyta</taxon>
        <taxon>Embryophyta</taxon>
        <taxon>Tracheophyta</taxon>
        <taxon>Spermatophyta</taxon>
        <taxon>Magnoliopsida</taxon>
        <taxon>eudicotyledons</taxon>
        <taxon>Gunneridae</taxon>
        <taxon>Pentapetalae</taxon>
        <taxon>rosids</taxon>
        <taxon>fabids</taxon>
        <taxon>Rosales</taxon>
        <taxon>Cannabaceae</taxon>
        <taxon>Cannabis</taxon>
    </lineage>
</organism>